<name>A0ABN8Y6A0_RANTA</name>
<proteinExistence type="predicted"/>
<dbReference type="EMBL" id="OX459951">
    <property type="protein sequence ID" value="CAI9157102.1"/>
    <property type="molecule type" value="Genomic_DNA"/>
</dbReference>
<evidence type="ECO:0008006" key="3">
    <source>
        <dbReference type="Google" id="ProtNLM"/>
    </source>
</evidence>
<accession>A0ABN8Y6A0</accession>
<protein>
    <recommendedName>
        <fullName evidence="3">Secreted protein</fullName>
    </recommendedName>
</protein>
<dbReference type="Proteomes" id="UP001176941">
    <property type="component" value="Chromosome 15"/>
</dbReference>
<evidence type="ECO:0000313" key="1">
    <source>
        <dbReference type="EMBL" id="CAI9157102.1"/>
    </source>
</evidence>
<evidence type="ECO:0000313" key="2">
    <source>
        <dbReference type="Proteomes" id="UP001176941"/>
    </source>
</evidence>
<reference evidence="1" key="1">
    <citation type="submission" date="2023-04" db="EMBL/GenBank/DDBJ databases">
        <authorList>
            <consortium name="ELIXIR-Norway"/>
        </authorList>
    </citation>
    <scope>NUCLEOTIDE SEQUENCE [LARGE SCALE GENOMIC DNA]</scope>
</reference>
<gene>
    <name evidence="1" type="ORF">MRATA1EN1_LOCUS6064</name>
</gene>
<keyword evidence="2" id="KW-1185">Reference proteome</keyword>
<sequence>MASPAVTSRQKAFFFPPTNLVSLVLHLNLAGAKRVLAGAAMVFCCQTREARERERCLFCCFGFFFKRDQSQKCHLRVFSLSLRGDEYPEVFWSKPWGLGGRRWVLMPLSGLLVTR</sequence>
<organism evidence="1 2">
    <name type="scientific">Rangifer tarandus platyrhynchus</name>
    <name type="common">Svalbard reindeer</name>
    <dbReference type="NCBI Taxonomy" id="3082113"/>
    <lineage>
        <taxon>Eukaryota</taxon>
        <taxon>Metazoa</taxon>
        <taxon>Chordata</taxon>
        <taxon>Craniata</taxon>
        <taxon>Vertebrata</taxon>
        <taxon>Euteleostomi</taxon>
        <taxon>Mammalia</taxon>
        <taxon>Eutheria</taxon>
        <taxon>Laurasiatheria</taxon>
        <taxon>Artiodactyla</taxon>
        <taxon>Ruminantia</taxon>
        <taxon>Pecora</taxon>
        <taxon>Cervidae</taxon>
        <taxon>Odocoileinae</taxon>
        <taxon>Rangifer</taxon>
    </lineage>
</organism>